<dbReference type="Proteomes" id="UP001341840">
    <property type="component" value="Unassembled WGS sequence"/>
</dbReference>
<name>A0ABU6RK38_9FABA</name>
<accession>A0ABU6RK38</accession>
<sequence length="105" mass="11368">MAHLESDSTTKLEIPKSAANLTPIDGANSNIHAKVDYDSTSPISKKTAASTSATGIKDKAVNIQFYPSLLWSFPPMPSIMIGIRVGFVSKNKIISHYGISRRCCK</sequence>
<evidence type="ECO:0000313" key="2">
    <source>
        <dbReference type="Proteomes" id="UP001341840"/>
    </source>
</evidence>
<proteinExistence type="predicted"/>
<organism evidence="1 2">
    <name type="scientific">Stylosanthes scabra</name>
    <dbReference type="NCBI Taxonomy" id="79078"/>
    <lineage>
        <taxon>Eukaryota</taxon>
        <taxon>Viridiplantae</taxon>
        <taxon>Streptophyta</taxon>
        <taxon>Embryophyta</taxon>
        <taxon>Tracheophyta</taxon>
        <taxon>Spermatophyta</taxon>
        <taxon>Magnoliopsida</taxon>
        <taxon>eudicotyledons</taxon>
        <taxon>Gunneridae</taxon>
        <taxon>Pentapetalae</taxon>
        <taxon>rosids</taxon>
        <taxon>fabids</taxon>
        <taxon>Fabales</taxon>
        <taxon>Fabaceae</taxon>
        <taxon>Papilionoideae</taxon>
        <taxon>50 kb inversion clade</taxon>
        <taxon>dalbergioids sensu lato</taxon>
        <taxon>Dalbergieae</taxon>
        <taxon>Pterocarpus clade</taxon>
        <taxon>Stylosanthes</taxon>
    </lineage>
</organism>
<comment type="caution">
    <text evidence="1">The sequence shown here is derived from an EMBL/GenBank/DDBJ whole genome shotgun (WGS) entry which is preliminary data.</text>
</comment>
<reference evidence="1 2" key="1">
    <citation type="journal article" date="2023" name="Plants (Basel)">
        <title>Bridging the Gap: Combining Genomics and Transcriptomics Approaches to Understand Stylosanthes scabra, an Orphan Legume from the Brazilian Caatinga.</title>
        <authorList>
            <person name="Ferreira-Neto J.R.C."/>
            <person name="da Silva M.D."/>
            <person name="Binneck E."/>
            <person name="de Melo N.F."/>
            <person name="da Silva R.H."/>
            <person name="de Melo A.L.T.M."/>
            <person name="Pandolfi V."/>
            <person name="Bustamante F.O."/>
            <person name="Brasileiro-Vidal A.C."/>
            <person name="Benko-Iseppon A.M."/>
        </authorList>
    </citation>
    <scope>NUCLEOTIDE SEQUENCE [LARGE SCALE GENOMIC DNA]</scope>
    <source>
        <tissue evidence="1">Leaves</tissue>
    </source>
</reference>
<gene>
    <name evidence="1" type="ORF">PIB30_058355</name>
</gene>
<evidence type="ECO:0000313" key="1">
    <source>
        <dbReference type="EMBL" id="MED6124367.1"/>
    </source>
</evidence>
<keyword evidence="2" id="KW-1185">Reference proteome</keyword>
<protein>
    <submittedName>
        <fullName evidence="1">Uncharacterized protein</fullName>
    </submittedName>
</protein>
<dbReference type="EMBL" id="JASCZI010030697">
    <property type="protein sequence ID" value="MED6124367.1"/>
    <property type="molecule type" value="Genomic_DNA"/>
</dbReference>